<proteinExistence type="predicted"/>
<keyword evidence="3" id="KW-1185">Reference proteome</keyword>
<reference evidence="2 3" key="1">
    <citation type="submission" date="2019-06" db="EMBL/GenBank/DDBJ databases">
        <authorList>
            <person name="Broberg M."/>
        </authorList>
    </citation>
    <scope>NUCLEOTIDE SEQUENCE [LARGE SCALE GENOMIC DNA]</scope>
</reference>
<dbReference type="Pfam" id="PF06985">
    <property type="entry name" value="HET"/>
    <property type="match status" value="1"/>
</dbReference>
<organism evidence="2 3">
    <name type="scientific">Bionectria ochroleuca</name>
    <name type="common">Gliocladium roseum</name>
    <dbReference type="NCBI Taxonomy" id="29856"/>
    <lineage>
        <taxon>Eukaryota</taxon>
        <taxon>Fungi</taxon>
        <taxon>Dikarya</taxon>
        <taxon>Ascomycota</taxon>
        <taxon>Pezizomycotina</taxon>
        <taxon>Sordariomycetes</taxon>
        <taxon>Hypocreomycetidae</taxon>
        <taxon>Hypocreales</taxon>
        <taxon>Bionectriaceae</taxon>
        <taxon>Clonostachys</taxon>
    </lineage>
</organism>
<dbReference type="PANTHER" id="PTHR24148">
    <property type="entry name" value="ANKYRIN REPEAT DOMAIN-CONTAINING PROTEIN 39 HOMOLOG-RELATED"/>
    <property type="match status" value="1"/>
</dbReference>
<gene>
    <name evidence="2" type="ORF">CLO192961_LOCUS352181</name>
</gene>
<accession>A0ABY6UQ52</accession>
<dbReference type="Pfam" id="PF26639">
    <property type="entry name" value="Het-6_barrel"/>
    <property type="match status" value="1"/>
</dbReference>
<name>A0ABY6UQ52_BIOOC</name>
<dbReference type="EMBL" id="CABFNS010000863">
    <property type="protein sequence ID" value="VUC33479.1"/>
    <property type="molecule type" value="Genomic_DNA"/>
</dbReference>
<comment type="caution">
    <text evidence="2">The sequence shown here is derived from an EMBL/GenBank/DDBJ whole genome shotgun (WGS) entry which is preliminary data.</text>
</comment>
<sequence>MASEQDSFSYKPVDSGNAEIRLLILHPSARHDADIVCDLQPVSLRDNPKFEALSYTWGDDSADKDVILNGGIFRIRENAAAALRSLRWKVRRRRVWIDAICINQDDPQEIDEQIVLMQHIYGQAEQVCIWLGELSPEGILGMRHLQGRAASTVLYQGRLEKQTGKLRPPLAMSSGALIDAVNFAEEQVMGEAREILDRPWWRRTWVIQEAVLARKLIVMCGSEVVTWESIQDLIEKRRLDTPKVEVCGVILGEMKNFPDDTFRFITEFRRKWHSKSSTINILEVLYRCRALRCAKPQDKVFGFLGIAPSVRAFGIKPDSKSSVVEVYRNFTHTVILGTKSLDVLNYARHSNMGPRESVAMKVYSQMEQARYHDLSALTRSNEDEEPRGFWARLPDGWERLPSVKKPLFRNHVDNHIREISPLSGTVSQRADKILERRELPDHWKKTWDNLGRPSVFYESDETIKERNSRETEEVIVGDLKTLPSWVPNWYTPPSNWDPEPLIDSSIGHQQYFASGEFIPRIHSDNKSARLCLDGLIFDHIEHVSEPWHPTSSTPPISRKGINVLMEWEKLATSEVEHCPYEHCGRKTATWRTMIADWAGDNAAPDTDEDYVEIWYDRAGWARDVPEVAGMSLWESSREEIILSYKEGDILDQYDELHPITGYRDAMKRVVKEHPKVAKKYGTYMKRIHKVCAHRNLFVTKKGYIGLAPWNAVVGDLVAVLKGGKTPFLLRPAIEDRSFELVGEIFVYGLMAGEALCSQGINDSPFQVMDIV</sequence>
<dbReference type="InterPro" id="IPR010730">
    <property type="entry name" value="HET"/>
</dbReference>
<dbReference type="InterPro" id="IPR052895">
    <property type="entry name" value="HetReg/Transcr_Mod"/>
</dbReference>
<protein>
    <recommendedName>
        <fullName evidence="1">Heterokaryon incompatibility domain-containing protein</fullName>
    </recommendedName>
</protein>
<feature type="domain" description="Heterokaryon incompatibility" evidence="1">
    <location>
        <begin position="50"/>
        <end position="209"/>
    </location>
</feature>
<evidence type="ECO:0000313" key="3">
    <source>
        <dbReference type="Proteomes" id="UP000766486"/>
    </source>
</evidence>
<evidence type="ECO:0000313" key="2">
    <source>
        <dbReference type="EMBL" id="VUC33479.1"/>
    </source>
</evidence>
<dbReference type="PANTHER" id="PTHR24148:SF73">
    <property type="entry name" value="HET DOMAIN PROTEIN (AFU_ORTHOLOGUE AFUA_8G01020)"/>
    <property type="match status" value="1"/>
</dbReference>
<dbReference type="Proteomes" id="UP000766486">
    <property type="component" value="Unassembled WGS sequence"/>
</dbReference>
<evidence type="ECO:0000259" key="1">
    <source>
        <dbReference type="Pfam" id="PF06985"/>
    </source>
</evidence>